<organism evidence="3 4">
    <name type="scientific">Thermomonas fusca</name>
    <dbReference type="NCBI Taxonomy" id="215690"/>
    <lineage>
        <taxon>Bacteria</taxon>
        <taxon>Pseudomonadati</taxon>
        <taxon>Pseudomonadota</taxon>
        <taxon>Gammaproteobacteria</taxon>
        <taxon>Lysobacterales</taxon>
        <taxon>Lysobacteraceae</taxon>
        <taxon>Thermomonas</taxon>
    </lineage>
</organism>
<sequence>MKRFASVPARRAAMRARWQAWPEPARIAAIAGGAVLVLGLLGVFAYRDALGRWLWPDPRYDALRQRAEVALQAGRLTDAQGDGARELFEAALALQPDQLEARDGLARVALAALARAEAGADKGDTAQAHAALQLARELQAPKARVDALAARLQAMRAQAVGIDELLARARAAQAAGHLDDGSDAALPLYQQVLQAQPRSQPALEGREDALEDLLKPAGGMLARGELLQAAELLHRAENFDPGHAALPPLHASLARALEARGQHIRQLLARGRLEAAAQACDQLRQLQAGPLPQACAAPLGDALLRAAATAPAAKVARLLALAEAAGVDAAHLQQAQRQRRGEQRSPPHPVLPATTPQTRARVARLLEQMERARARGDWLTPPGDSAWDRLREARALAPRDPRVLQASTALLAAARECNAEALRDNNLGRALVCLDAWRQLAPSDEGLATARRRLAQRWIAVGSERLEAGRTADARRALEQARTLDPQTPGLGEFAARLEKLR</sequence>
<evidence type="ECO:0000256" key="1">
    <source>
        <dbReference type="PROSITE-ProRule" id="PRU00339"/>
    </source>
</evidence>
<evidence type="ECO:0000313" key="3">
    <source>
        <dbReference type="EMBL" id="TLX21092.1"/>
    </source>
</evidence>
<dbReference type="RefSeq" id="WP_138349320.1">
    <property type="nucleotide sequence ID" value="NZ_SROY01000005.1"/>
</dbReference>
<dbReference type="InterPro" id="IPR019734">
    <property type="entry name" value="TPR_rpt"/>
</dbReference>
<feature type="repeat" description="TPR" evidence="1">
    <location>
        <begin position="455"/>
        <end position="488"/>
    </location>
</feature>
<keyword evidence="1" id="KW-0802">TPR repeat</keyword>
<dbReference type="PROSITE" id="PS50005">
    <property type="entry name" value="TPR"/>
    <property type="match status" value="1"/>
</dbReference>
<reference evidence="3 4" key="1">
    <citation type="submission" date="2019-04" db="EMBL/GenBank/DDBJ databases">
        <authorList>
            <person name="Grouzdev D.S."/>
            <person name="Nazina T.N."/>
        </authorList>
    </citation>
    <scope>NUCLEOTIDE SEQUENCE [LARGE SCALE GENOMIC DNA]</scope>
    <source>
        <strain evidence="3 4">SHC 3-19</strain>
    </source>
</reference>
<feature type="region of interest" description="Disordered" evidence="2">
    <location>
        <begin position="332"/>
        <end position="356"/>
    </location>
</feature>
<evidence type="ECO:0000256" key="2">
    <source>
        <dbReference type="SAM" id="MobiDB-lite"/>
    </source>
</evidence>
<dbReference type="Proteomes" id="UP000308508">
    <property type="component" value="Unassembled WGS sequence"/>
</dbReference>
<gene>
    <name evidence="3" type="ORF">E5S66_11260</name>
</gene>
<dbReference type="EMBL" id="SROY01000005">
    <property type="protein sequence ID" value="TLX21092.1"/>
    <property type="molecule type" value="Genomic_DNA"/>
</dbReference>
<dbReference type="SUPFAM" id="SSF48452">
    <property type="entry name" value="TPR-like"/>
    <property type="match status" value="1"/>
</dbReference>
<keyword evidence="4" id="KW-1185">Reference proteome</keyword>
<dbReference type="InterPro" id="IPR011990">
    <property type="entry name" value="TPR-like_helical_dom_sf"/>
</dbReference>
<comment type="caution">
    <text evidence="3">The sequence shown here is derived from an EMBL/GenBank/DDBJ whole genome shotgun (WGS) entry which is preliminary data.</text>
</comment>
<proteinExistence type="predicted"/>
<dbReference type="AlphaFoldDB" id="A0A5R9PCJ1"/>
<dbReference type="Gene3D" id="1.25.40.10">
    <property type="entry name" value="Tetratricopeptide repeat domain"/>
    <property type="match status" value="1"/>
</dbReference>
<accession>A0A5R9PCJ1</accession>
<dbReference type="STRING" id="1123377.GCA_000423885_00477"/>
<evidence type="ECO:0000313" key="4">
    <source>
        <dbReference type="Proteomes" id="UP000308508"/>
    </source>
</evidence>
<protein>
    <recommendedName>
        <fullName evidence="5">Tetratricopeptide repeat protein</fullName>
    </recommendedName>
</protein>
<name>A0A5R9PCJ1_9GAMM</name>
<evidence type="ECO:0008006" key="5">
    <source>
        <dbReference type="Google" id="ProtNLM"/>
    </source>
</evidence>